<dbReference type="SMART" id="SM00418">
    <property type="entry name" value="HTH_ARSR"/>
    <property type="match status" value="1"/>
</dbReference>
<keyword evidence="1" id="KW-0805">Transcription regulation</keyword>
<dbReference type="Proteomes" id="UP000000719">
    <property type="component" value="Chromosome"/>
</dbReference>
<dbReference type="InterPro" id="IPR036388">
    <property type="entry name" value="WH-like_DNA-bd_sf"/>
</dbReference>
<dbReference type="Pfam" id="PF12840">
    <property type="entry name" value="HTH_20"/>
    <property type="match status" value="1"/>
</dbReference>
<dbReference type="KEGG" id="hor:Hore_02390"/>
<accession>B8D131</accession>
<dbReference type="GO" id="GO:0003677">
    <property type="term" value="F:DNA binding"/>
    <property type="evidence" value="ECO:0007669"/>
    <property type="project" value="UniProtKB-KW"/>
</dbReference>
<dbReference type="HOGENOM" id="CLU_097806_6_2_9"/>
<gene>
    <name evidence="5" type="ordered locus">Hore_02390</name>
</gene>
<dbReference type="GO" id="GO:0003700">
    <property type="term" value="F:DNA-binding transcription factor activity"/>
    <property type="evidence" value="ECO:0007669"/>
    <property type="project" value="InterPro"/>
</dbReference>
<dbReference type="InterPro" id="IPR001845">
    <property type="entry name" value="HTH_ArsR_DNA-bd_dom"/>
</dbReference>
<dbReference type="eggNOG" id="COG0640">
    <property type="taxonomic scope" value="Bacteria"/>
</dbReference>
<dbReference type="OrthoDB" id="9802016at2"/>
<keyword evidence="3" id="KW-0804">Transcription</keyword>
<dbReference type="InterPro" id="IPR011991">
    <property type="entry name" value="ArsR-like_HTH"/>
</dbReference>
<evidence type="ECO:0000313" key="6">
    <source>
        <dbReference type="Proteomes" id="UP000000719"/>
    </source>
</evidence>
<dbReference type="PRINTS" id="PR00778">
    <property type="entry name" value="HTHARSR"/>
</dbReference>
<dbReference type="InterPro" id="IPR051011">
    <property type="entry name" value="Metal_resp_trans_reg"/>
</dbReference>
<dbReference type="STRING" id="373903.Hore_02390"/>
<dbReference type="EMBL" id="CP001098">
    <property type="protein sequence ID" value="ACL69000.1"/>
    <property type="molecule type" value="Genomic_DNA"/>
</dbReference>
<dbReference type="SUPFAM" id="SSF46785">
    <property type="entry name" value="Winged helix' DNA-binding domain"/>
    <property type="match status" value="1"/>
</dbReference>
<dbReference type="RefSeq" id="WP_012635198.1">
    <property type="nucleotide sequence ID" value="NC_011899.1"/>
</dbReference>
<keyword evidence="6" id="KW-1185">Reference proteome</keyword>
<evidence type="ECO:0000256" key="2">
    <source>
        <dbReference type="ARBA" id="ARBA00023125"/>
    </source>
</evidence>
<dbReference type="Gene3D" id="1.10.10.10">
    <property type="entry name" value="Winged helix-like DNA-binding domain superfamily/Winged helix DNA-binding domain"/>
    <property type="match status" value="1"/>
</dbReference>
<organism evidence="5 6">
    <name type="scientific">Halothermothrix orenii (strain H 168 / OCM 544 / DSM 9562)</name>
    <dbReference type="NCBI Taxonomy" id="373903"/>
    <lineage>
        <taxon>Bacteria</taxon>
        <taxon>Bacillati</taxon>
        <taxon>Bacillota</taxon>
        <taxon>Clostridia</taxon>
        <taxon>Halanaerobiales</taxon>
        <taxon>Halothermotrichaceae</taxon>
        <taxon>Halothermothrix</taxon>
    </lineage>
</organism>
<evidence type="ECO:0000256" key="3">
    <source>
        <dbReference type="ARBA" id="ARBA00023163"/>
    </source>
</evidence>
<keyword evidence="2" id="KW-0238">DNA-binding</keyword>
<reference evidence="5 6" key="1">
    <citation type="journal article" date="2009" name="PLoS ONE">
        <title>Genome analysis of the anaerobic thermohalophilic bacterium Halothermothrix orenii.</title>
        <authorList>
            <person name="Mavromatis K."/>
            <person name="Ivanova N."/>
            <person name="Anderson I."/>
            <person name="Lykidis A."/>
            <person name="Hooper S.D."/>
            <person name="Sun H."/>
            <person name="Kunin V."/>
            <person name="Lapidus A."/>
            <person name="Hugenholtz P."/>
            <person name="Patel B."/>
            <person name="Kyrpides N.C."/>
        </authorList>
    </citation>
    <scope>NUCLEOTIDE SEQUENCE [LARGE SCALE GENOMIC DNA]</scope>
    <source>
        <strain evidence="6">H 168 / OCM 544 / DSM 9562</strain>
    </source>
</reference>
<name>B8D131_HALOH</name>
<dbReference type="InterPro" id="IPR036390">
    <property type="entry name" value="WH_DNA-bd_sf"/>
</dbReference>
<sequence length="95" mass="10788">MKDITKIRNEIEEKSRVLKALAHPTRLCIVKGLLEDSGCNVSRMQYCLEVPQSTLSQHLSKLKDLGIVEGKRVGKKVKYYVISDEARKVVKALFD</sequence>
<protein>
    <submittedName>
        <fullName evidence="5">Regulatory protein ArsR</fullName>
    </submittedName>
</protein>
<feature type="domain" description="HTH arsR-type" evidence="4">
    <location>
        <begin position="7"/>
        <end position="95"/>
    </location>
</feature>
<dbReference type="PANTHER" id="PTHR43132">
    <property type="entry name" value="ARSENICAL RESISTANCE OPERON REPRESSOR ARSR-RELATED"/>
    <property type="match status" value="1"/>
</dbReference>
<evidence type="ECO:0000313" key="5">
    <source>
        <dbReference type="EMBL" id="ACL69000.1"/>
    </source>
</evidence>
<dbReference type="NCBIfam" id="NF033788">
    <property type="entry name" value="HTH_metalloreg"/>
    <property type="match status" value="1"/>
</dbReference>
<dbReference type="AlphaFoldDB" id="B8D131"/>
<dbReference type="CDD" id="cd00090">
    <property type="entry name" value="HTH_ARSR"/>
    <property type="match status" value="1"/>
</dbReference>
<evidence type="ECO:0000259" key="4">
    <source>
        <dbReference type="PROSITE" id="PS50987"/>
    </source>
</evidence>
<dbReference type="PROSITE" id="PS50987">
    <property type="entry name" value="HTH_ARSR_2"/>
    <property type="match status" value="1"/>
</dbReference>
<proteinExistence type="predicted"/>
<evidence type="ECO:0000256" key="1">
    <source>
        <dbReference type="ARBA" id="ARBA00023015"/>
    </source>
</evidence>
<dbReference type="PANTHER" id="PTHR43132:SF2">
    <property type="entry name" value="ARSENICAL RESISTANCE OPERON REPRESSOR ARSR-RELATED"/>
    <property type="match status" value="1"/>
</dbReference>